<dbReference type="Proteomes" id="UP000001025">
    <property type="component" value="Chromosome"/>
</dbReference>
<dbReference type="HOGENOM" id="CLU_3204502_0_0_0"/>
<proteinExistence type="predicted"/>
<gene>
    <name evidence="1" type="ordered locus">RB6984</name>
</gene>
<sequence length="45" mass="5135">MPFRPQASGSDSPIMPKVFWRATEDLPLIKPHGCFAFLKWAPYLS</sequence>
<reference evidence="1 2" key="1">
    <citation type="journal article" date="2003" name="Proc. Natl. Acad. Sci. U.S.A.">
        <title>Complete genome sequence of the marine planctomycete Pirellula sp. strain 1.</title>
        <authorList>
            <person name="Gloeckner F.O."/>
            <person name="Kube M."/>
            <person name="Bauer M."/>
            <person name="Teeling H."/>
            <person name="Lombardot T."/>
            <person name="Ludwig W."/>
            <person name="Gade D."/>
            <person name="Beck A."/>
            <person name="Borzym K."/>
            <person name="Heitmann K."/>
            <person name="Rabus R."/>
            <person name="Schlesner H."/>
            <person name="Amann R."/>
            <person name="Reinhardt R."/>
        </authorList>
    </citation>
    <scope>NUCLEOTIDE SEQUENCE [LARGE SCALE GENOMIC DNA]</scope>
    <source>
        <strain evidence="2">DSM 10527 / NCIMB 13988 / SH1</strain>
    </source>
</reference>
<dbReference type="EnsemblBacteria" id="CAD75112">
    <property type="protein sequence ID" value="CAD75112"/>
    <property type="gene ID" value="RB6984"/>
</dbReference>
<dbReference type="EMBL" id="BX294145">
    <property type="protein sequence ID" value="CAD75112.1"/>
    <property type="molecule type" value="Genomic_DNA"/>
</dbReference>
<dbReference type="KEGG" id="rba:RB6984"/>
<dbReference type="InParanoid" id="Q7UPF0"/>
<dbReference type="STRING" id="243090.RB6984"/>
<organism evidence="1 2">
    <name type="scientific">Rhodopirellula baltica (strain DSM 10527 / NCIMB 13988 / SH1)</name>
    <dbReference type="NCBI Taxonomy" id="243090"/>
    <lineage>
        <taxon>Bacteria</taxon>
        <taxon>Pseudomonadati</taxon>
        <taxon>Planctomycetota</taxon>
        <taxon>Planctomycetia</taxon>
        <taxon>Pirellulales</taxon>
        <taxon>Pirellulaceae</taxon>
        <taxon>Rhodopirellula</taxon>
    </lineage>
</organism>
<accession>Q7UPF0</accession>
<name>Q7UPF0_RHOBA</name>
<evidence type="ECO:0000313" key="1">
    <source>
        <dbReference type="EMBL" id="CAD75112.1"/>
    </source>
</evidence>
<evidence type="ECO:0000313" key="2">
    <source>
        <dbReference type="Proteomes" id="UP000001025"/>
    </source>
</evidence>
<keyword evidence="2" id="KW-1185">Reference proteome</keyword>
<dbReference type="AlphaFoldDB" id="Q7UPF0"/>
<protein>
    <submittedName>
        <fullName evidence="1">Uncharacterized protein</fullName>
    </submittedName>
</protein>